<accession>A0A1G5PRR0</accession>
<keyword evidence="1" id="KW-0175">Coiled coil</keyword>
<protein>
    <recommendedName>
        <fullName evidence="4">DUF465 domain-containing protein</fullName>
    </recommendedName>
</protein>
<evidence type="ECO:0000256" key="1">
    <source>
        <dbReference type="SAM" id="Coils"/>
    </source>
</evidence>
<dbReference type="Pfam" id="PF04325">
    <property type="entry name" value="DUF465"/>
    <property type="match status" value="1"/>
</dbReference>
<dbReference type="Gene3D" id="6.10.280.50">
    <property type="match status" value="1"/>
</dbReference>
<dbReference type="EMBL" id="FMWD01000002">
    <property type="protein sequence ID" value="SCZ51860.1"/>
    <property type="molecule type" value="Genomic_DNA"/>
</dbReference>
<dbReference type="Proteomes" id="UP000199648">
    <property type="component" value="Unassembled WGS sequence"/>
</dbReference>
<name>A0A1G5PRR0_9GAMM</name>
<keyword evidence="3" id="KW-1185">Reference proteome</keyword>
<organism evidence="2 3">
    <name type="scientific">Thiohalomonas denitrificans</name>
    <dbReference type="NCBI Taxonomy" id="415747"/>
    <lineage>
        <taxon>Bacteria</taxon>
        <taxon>Pseudomonadati</taxon>
        <taxon>Pseudomonadota</taxon>
        <taxon>Gammaproteobacteria</taxon>
        <taxon>Thiohalomonadales</taxon>
        <taxon>Thiohalomonadaceae</taxon>
        <taxon>Thiohalomonas</taxon>
    </lineage>
</organism>
<proteinExistence type="predicted"/>
<dbReference type="InterPro" id="IPR038444">
    <property type="entry name" value="DUF465_sf"/>
</dbReference>
<dbReference type="STRING" id="415747.SAMN03097708_00606"/>
<gene>
    <name evidence="2" type="ORF">SAMN03097708_00606</name>
</gene>
<dbReference type="InterPro" id="IPR007420">
    <property type="entry name" value="DUF465"/>
</dbReference>
<dbReference type="AlphaFoldDB" id="A0A1G5PRR0"/>
<sequence length="69" mass="8096">MMHQEEKATLQVRLAELRQEHRDLDTAIAGMQETIYADQLQLRRLKKRKLVLKDAITRLESKLIPDLNA</sequence>
<reference evidence="2 3" key="1">
    <citation type="submission" date="2016-10" db="EMBL/GenBank/DDBJ databases">
        <authorList>
            <person name="de Groot N.N."/>
        </authorList>
    </citation>
    <scope>NUCLEOTIDE SEQUENCE [LARGE SCALE GENOMIC DNA]</scope>
    <source>
        <strain evidence="2 3">HLD2</strain>
    </source>
</reference>
<evidence type="ECO:0008006" key="4">
    <source>
        <dbReference type="Google" id="ProtNLM"/>
    </source>
</evidence>
<evidence type="ECO:0000313" key="3">
    <source>
        <dbReference type="Proteomes" id="UP000199648"/>
    </source>
</evidence>
<feature type="coiled-coil region" evidence="1">
    <location>
        <begin position="7"/>
        <end position="62"/>
    </location>
</feature>
<evidence type="ECO:0000313" key="2">
    <source>
        <dbReference type="EMBL" id="SCZ51860.1"/>
    </source>
</evidence>